<feature type="transmembrane region" description="Helical" evidence="7">
    <location>
        <begin position="110"/>
        <end position="128"/>
    </location>
</feature>
<evidence type="ECO:0000256" key="1">
    <source>
        <dbReference type="ARBA" id="ARBA00004141"/>
    </source>
</evidence>
<dbReference type="GO" id="GO:0006508">
    <property type="term" value="P:proteolysis"/>
    <property type="evidence" value="ECO:0007669"/>
    <property type="project" value="UniProtKB-KW"/>
</dbReference>
<keyword evidence="3" id="KW-0997">Cell inner membrane</keyword>
<keyword evidence="6 7" id="KW-0472">Membrane</keyword>
<keyword evidence="4 7" id="KW-0812">Transmembrane</keyword>
<dbReference type="SUPFAM" id="SSF144091">
    <property type="entry name" value="Rhomboid-like"/>
    <property type="match status" value="1"/>
</dbReference>
<evidence type="ECO:0000313" key="10">
    <source>
        <dbReference type="Proteomes" id="UP000316083"/>
    </source>
</evidence>
<feature type="transmembrane region" description="Helical" evidence="7">
    <location>
        <begin position="79"/>
        <end position="98"/>
    </location>
</feature>
<proteinExistence type="predicted"/>
<keyword evidence="9" id="KW-0378">Hydrolase</keyword>
<feature type="transmembrane region" description="Helical" evidence="7">
    <location>
        <begin position="160"/>
        <end position="185"/>
    </location>
</feature>
<evidence type="ECO:0000256" key="4">
    <source>
        <dbReference type="ARBA" id="ARBA00022692"/>
    </source>
</evidence>
<feature type="transmembrane region" description="Helical" evidence="7">
    <location>
        <begin position="43"/>
        <end position="59"/>
    </location>
</feature>
<evidence type="ECO:0000256" key="5">
    <source>
        <dbReference type="ARBA" id="ARBA00022989"/>
    </source>
</evidence>
<evidence type="ECO:0000313" key="9">
    <source>
        <dbReference type="EMBL" id="TWA65815.1"/>
    </source>
</evidence>
<feature type="domain" description="Peptidase S54 rhomboid" evidence="8">
    <location>
        <begin position="71"/>
        <end position="221"/>
    </location>
</feature>
<dbReference type="GO" id="GO:0016020">
    <property type="term" value="C:membrane"/>
    <property type="evidence" value="ECO:0007669"/>
    <property type="project" value="UniProtKB-SubCell"/>
</dbReference>
<comment type="caution">
    <text evidence="9">The sequence shown here is derived from an EMBL/GenBank/DDBJ whole genome shotgun (WGS) entry which is preliminary data.</text>
</comment>
<evidence type="ECO:0000256" key="7">
    <source>
        <dbReference type="SAM" id="Phobius"/>
    </source>
</evidence>
<sequence>MLFLPIYDDNPTRRTPVVTMALIALCVMVFLWQLSLGTRAGNLAVYSFGLVPAVLFGHAELPEPLRVIPPWMSVVTSMFMHGGFLHLAGNMLYLWIFGNNVEDSMGRGRFVVFYLLCGTAAALAQSFAAPASQVPMVGASGAIGGVLGAYLVLHPRANVGVFFWFIIIVRVISVPAVLVLGFWFLGQILSGVTTPTSDDSGGVAFWAHVGGFVMGAALIPFFKRPEVRLLEPAHSRAFAVVPPGTRLRRGSVPEAGDRRRPFRW</sequence>
<comment type="subcellular location">
    <subcellularLocation>
        <location evidence="1">Membrane</location>
        <topology evidence="1">Multi-pass membrane protein</topology>
    </subcellularLocation>
</comment>
<dbReference type="Pfam" id="PF01694">
    <property type="entry name" value="Rhomboid"/>
    <property type="match status" value="1"/>
</dbReference>
<dbReference type="EMBL" id="VITF01000009">
    <property type="protein sequence ID" value="TWA65815.1"/>
    <property type="molecule type" value="Genomic_DNA"/>
</dbReference>
<evidence type="ECO:0000256" key="6">
    <source>
        <dbReference type="ARBA" id="ARBA00023136"/>
    </source>
</evidence>
<dbReference type="InterPro" id="IPR035952">
    <property type="entry name" value="Rhomboid-like_sf"/>
</dbReference>
<evidence type="ECO:0000259" key="8">
    <source>
        <dbReference type="Pfam" id="PF01694"/>
    </source>
</evidence>
<feature type="transmembrane region" description="Helical" evidence="7">
    <location>
        <begin position="17"/>
        <end position="36"/>
    </location>
</feature>
<dbReference type="FunFam" id="1.20.1540.10:FF:000027">
    <property type="entry name" value="Rhomboid family intramembrane serine protease"/>
    <property type="match status" value="1"/>
</dbReference>
<keyword evidence="2" id="KW-1003">Cell membrane</keyword>
<dbReference type="InterPro" id="IPR022764">
    <property type="entry name" value="Peptidase_S54_rhomboid_dom"/>
</dbReference>
<dbReference type="AlphaFoldDB" id="A0A560AZM7"/>
<feature type="transmembrane region" description="Helical" evidence="7">
    <location>
        <begin position="134"/>
        <end position="153"/>
    </location>
</feature>
<dbReference type="Proteomes" id="UP000316083">
    <property type="component" value="Unassembled WGS sequence"/>
</dbReference>
<protein>
    <submittedName>
        <fullName evidence="9">Membrane associated rhomboid family serine protease</fullName>
    </submittedName>
</protein>
<dbReference type="PANTHER" id="PTHR43066">
    <property type="entry name" value="RHOMBOID-RELATED PROTEIN"/>
    <property type="match status" value="1"/>
</dbReference>
<organism evidence="9 10">
    <name type="scientific">Azospirillum brasilense</name>
    <dbReference type="NCBI Taxonomy" id="192"/>
    <lineage>
        <taxon>Bacteria</taxon>
        <taxon>Pseudomonadati</taxon>
        <taxon>Pseudomonadota</taxon>
        <taxon>Alphaproteobacteria</taxon>
        <taxon>Rhodospirillales</taxon>
        <taxon>Azospirillaceae</taxon>
        <taxon>Azospirillum</taxon>
    </lineage>
</organism>
<reference evidence="9 10" key="1">
    <citation type="submission" date="2019-06" db="EMBL/GenBank/DDBJ databases">
        <title>Genomic Encyclopedia of Type Strains, Phase IV (KMG-V): Genome sequencing to study the core and pangenomes of soil and plant-associated prokaryotes.</title>
        <authorList>
            <person name="Whitman W."/>
        </authorList>
    </citation>
    <scope>NUCLEOTIDE SEQUENCE [LARGE SCALE GENOMIC DNA]</scope>
    <source>
        <strain evidence="9 10">BR 11796</strain>
    </source>
</reference>
<evidence type="ECO:0000256" key="3">
    <source>
        <dbReference type="ARBA" id="ARBA00022519"/>
    </source>
</evidence>
<evidence type="ECO:0000256" key="2">
    <source>
        <dbReference type="ARBA" id="ARBA00022475"/>
    </source>
</evidence>
<accession>A0A560AZM7</accession>
<dbReference type="GO" id="GO:0004252">
    <property type="term" value="F:serine-type endopeptidase activity"/>
    <property type="evidence" value="ECO:0007669"/>
    <property type="project" value="InterPro"/>
</dbReference>
<keyword evidence="5 7" id="KW-1133">Transmembrane helix</keyword>
<gene>
    <name evidence="9" type="ORF">FBZ82_10967</name>
</gene>
<dbReference type="PANTHER" id="PTHR43066:SF26">
    <property type="entry name" value="RHOMBOID PROTEASE GLPG"/>
    <property type="match status" value="1"/>
</dbReference>
<feature type="transmembrane region" description="Helical" evidence="7">
    <location>
        <begin position="205"/>
        <end position="222"/>
    </location>
</feature>
<dbReference type="Gene3D" id="1.20.1540.10">
    <property type="entry name" value="Rhomboid-like"/>
    <property type="match status" value="1"/>
</dbReference>
<name>A0A560AZM7_AZOBR</name>
<keyword evidence="9" id="KW-0645">Protease</keyword>
<dbReference type="RefSeq" id="WP_247883297.1">
    <property type="nucleotide sequence ID" value="NZ_VITF01000009.1"/>
</dbReference>